<keyword evidence="4 8" id="KW-0418">Kinase</keyword>
<dbReference type="Proteomes" id="UP000198728">
    <property type="component" value="Unassembled WGS sequence"/>
</dbReference>
<comment type="catalytic activity">
    <reaction evidence="6 8">
        <text>dCMP + ATP = dCDP + ADP</text>
        <dbReference type="Rhea" id="RHEA:25094"/>
        <dbReference type="ChEBI" id="CHEBI:30616"/>
        <dbReference type="ChEBI" id="CHEBI:57566"/>
        <dbReference type="ChEBI" id="CHEBI:58593"/>
        <dbReference type="ChEBI" id="CHEBI:456216"/>
        <dbReference type="EC" id="2.7.4.25"/>
    </reaction>
</comment>
<evidence type="ECO:0000256" key="5">
    <source>
        <dbReference type="ARBA" id="ARBA00022840"/>
    </source>
</evidence>
<evidence type="ECO:0000256" key="1">
    <source>
        <dbReference type="ARBA" id="ARBA00009427"/>
    </source>
</evidence>
<comment type="similarity">
    <text evidence="1 8">Belongs to the cytidylate kinase family. Type 1 subfamily.</text>
</comment>
<evidence type="ECO:0000256" key="4">
    <source>
        <dbReference type="ARBA" id="ARBA00022777"/>
    </source>
</evidence>
<keyword evidence="8" id="KW-0963">Cytoplasm</keyword>
<dbReference type="GO" id="GO:0036431">
    <property type="term" value="F:dCMP kinase activity"/>
    <property type="evidence" value="ECO:0007669"/>
    <property type="project" value="InterPro"/>
</dbReference>
<keyword evidence="5 8" id="KW-0067">ATP-binding</keyword>
<dbReference type="EC" id="2.7.4.25" evidence="8"/>
<reference evidence="10 11" key="1">
    <citation type="submission" date="2016-10" db="EMBL/GenBank/DDBJ databases">
        <authorList>
            <person name="de Groot N.N."/>
        </authorList>
    </citation>
    <scope>NUCLEOTIDE SEQUENCE [LARGE SCALE GENOMIC DNA]</scope>
    <source>
        <strain evidence="10 11">DSM 19548</strain>
    </source>
</reference>
<evidence type="ECO:0000313" key="11">
    <source>
        <dbReference type="Proteomes" id="UP000198728"/>
    </source>
</evidence>
<comment type="subcellular location">
    <subcellularLocation>
        <location evidence="8">Cytoplasm</location>
    </subcellularLocation>
</comment>
<dbReference type="Pfam" id="PF02224">
    <property type="entry name" value="Cytidylate_kin"/>
    <property type="match status" value="2"/>
</dbReference>
<protein>
    <recommendedName>
        <fullName evidence="8">Cytidylate kinase</fullName>
        <shortName evidence="8">CK</shortName>
        <ecNumber evidence="8">2.7.4.25</ecNumber>
    </recommendedName>
    <alternativeName>
        <fullName evidence="8">Cytidine monophosphate kinase</fullName>
        <shortName evidence="8">CMP kinase</shortName>
    </alternativeName>
</protein>
<gene>
    <name evidence="8" type="primary">cmk</name>
    <name evidence="10" type="ORF">SAMN04488094_105203</name>
</gene>
<accession>A0A1I1JP00</accession>
<evidence type="ECO:0000313" key="10">
    <source>
        <dbReference type="EMBL" id="SFC50206.1"/>
    </source>
</evidence>
<evidence type="ECO:0000256" key="3">
    <source>
        <dbReference type="ARBA" id="ARBA00022741"/>
    </source>
</evidence>
<dbReference type="CDD" id="cd02020">
    <property type="entry name" value="CMPK"/>
    <property type="match status" value="1"/>
</dbReference>
<comment type="catalytic activity">
    <reaction evidence="7 8">
        <text>CMP + ATP = CDP + ADP</text>
        <dbReference type="Rhea" id="RHEA:11600"/>
        <dbReference type="ChEBI" id="CHEBI:30616"/>
        <dbReference type="ChEBI" id="CHEBI:58069"/>
        <dbReference type="ChEBI" id="CHEBI:60377"/>
        <dbReference type="ChEBI" id="CHEBI:456216"/>
        <dbReference type="EC" id="2.7.4.25"/>
    </reaction>
</comment>
<evidence type="ECO:0000256" key="7">
    <source>
        <dbReference type="ARBA" id="ARBA00048478"/>
    </source>
</evidence>
<feature type="domain" description="Cytidylate kinase" evidence="9">
    <location>
        <begin position="5"/>
        <end position="52"/>
    </location>
</feature>
<dbReference type="GO" id="GO:0005737">
    <property type="term" value="C:cytoplasm"/>
    <property type="evidence" value="ECO:0007669"/>
    <property type="project" value="UniProtKB-SubCell"/>
</dbReference>
<dbReference type="STRING" id="441112.SAMN04488094_105203"/>
<dbReference type="GO" id="GO:0006220">
    <property type="term" value="P:pyrimidine nucleotide metabolic process"/>
    <property type="evidence" value="ECO:0007669"/>
    <property type="project" value="UniProtKB-UniRule"/>
</dbReference>
<feature type="domain" description="Cytidylate kinase" evidence="9">
    <location>
        <begin position="65"/>
        <end position="199"/>
    </location>
</feature>
<evidence type="ECO:0000259" key="9">
    <source>
        <dbReference type="Pfam" id="PF02224"/>
    </source>
</evidence>
<sequence>MSLTIAIDGPAASGKGTVARALAQRLGYAHLDTGLLYRAVGRKTLEGMAPLEAAQSLSASDVADADALRAPDVARAASRVAAMPEVRAALIGFQRAFAQRMGGAVLDGRDIGTVICPDADVKLFVTATDAVRAARRHKELLGKGHDVTLDEVTADLAERDRRDAARATAPLVPAKDAVLIDTSAMSIETAVRTALDAIRAVQPELG</sequence>
<dbReference type="InterPro" id="IPR027417">
    <property type="entry name" value="P-loop_NTPase"/>
</dbReference>
<dbReference type="HAMAP" id="MF_00238">
    <property type="entry name" value="Cytidyl_kinase_type1"/>
    <property type="match status" value="1"/>
</dbReference>
<dbReference type="RefSeq" id="WP_093360757.1">
    <property type="nucleotide sequence ID" value="NZ_FOLG01000005.1"/>
</dbReference>
<dbReference type="EMBL" id="FOLG01000005">
    <property type="protein sequence ID" value="SFC50206.1"/>
    <property type="molecule type" value="Genomic_DNA"/>
</dbReference>
<dbReference type="InterPro" id="IPR003136">
    <property type="entry name" value="Cytidylate_kin"/>
</dbReference>
<organism evidence="10 11">
    <name type="scientific">Tropicimonas isoalkanivorans</name>
    <dbReference type="NCBI Taxonomy" id="441112"/>
    <lineage>
        <taxon>Bacteria</taxon>
        <taxon>Pseudomonadati</taxon>
        <taxon>Pseudomonadota</taxon>
        <taxon>Alphaproteobacteria</taxon>
        <taxon>Rhodobacterales</taxon>
        <taxon>Roseobacteraceae</taxon>
        <taxon>Tropicimonas</taxon>
    </lineage>
</organism>
<evidence type="ECO:0000256" key="2">
    <source>
        <dbReference type="ARBA" id="ARBA00022679"/>
    </source>
</evidence>
<keyword evidence="3 8" id="KW-0547">Nucleotide-binding</keyword>
<dbReference type="SUPFAM" id="SSF52540">
    <property type="entry name" value="P-loop containing nucleoside triphosphate hydrolases"/>
    <property type="match status" value="1"/>
</dbReference>
<dbReference type="InterPro" id="IPR011994">
    <property type="entry name" value="Cytidylate_kinase_dom"/>
</dbReference>
<evidence type="ECO:0000256" key="8">
    <source>
        <dbReference type="HAMAP-Rule" id="MF_00238"/>
    </source>
</evidence>
<dbReference type="GO" id="GO:0005524">
    <property type="term" value="F:ATP binding"/>
    <property type="evidence" value="ECO:0007669"/>
    <property type="project" value="UniProtKB-UniRule"/>
</dbReference>
<keyword evidence="2 8" id="KW-0808">Transferase</keyword>
<feature type="binding site" evidence="8">
    <location>
        <begin position="9"/>
        <end position="17"/>
    </location>
    <ligand>
        <name>ATP</name>
        <dbReference type="ChEBI" id="CHEBI:30616"/>
    </ligand>
</feature>
<keyword evidence="11" id="KW-1185">Reference proteome</keyword>
<dbReference type="GO" id="GO:0036430">
    <property type="term" value="F:CMP kinase activity"/>
    <property type="evidence" value="ECO:0007669"/>
    <property type="project" value="RHEA"/>
</dbReference>
<dbReference type="Gene3D" id="3.40.50.300">
    <property type="entry name" value="P-loop containing nucleotide triphosphate hydrolases"/>
    <property type="match status" value="1"/>
</dbReference>
<name>A0A1I1JP00_9RHOB</name>
<evidence type="ECO:0000256" key="6">
    <source>
        <dbReference type="ARBA" id="ARBA00047615"/>
    </source>
</evidence>
<proteinExistence type="inferred from homology"/>
<dbReference type="OrthoDB" id="9807434at2"/>
<dbReference type="AlphaFoldDB" id="A0A1I1JP00"/>